<keyword evidence="3" id="KW-1185">Reference proteome</keyword>
<reference evidence="2 3" key="1">
    <citation type="submission" date="2019-04" db="EMBL/GenBank/DDBJ databases">
        <title>Flavobacterium sp. strain DS2-A Genome sequencing and assembly.</title>
        <authorList>
            <person name="Kim I."/>
        </authorList>
    </citation>
    <scope>NUCLEOTIDE SEQUENCE [LARGE SCALE GENOMIC DNA]</scope>
    <source>
        <strain evidence="2 3">DS2-A</strain>
    </source>
</reference>
<dbReference type="Proteomes" id="UP000297407">
    <property type="component" value="Unassembled WGS sequence"/>
</dbReference>
<protein>
    <submittedName>
        <fullName evidence="2">Uncharacterized protein</fullName>
    </submittedName>
</protein>
<evidence type="ECO:0000256" key="1">
    <source>
        <dbReference type="SAM" id="MobiDB-lite"/>
    </source>
</evidence>
<evidence type="ECO:0000313" key="3">
    <source>
        <dbReference type="Proteomes" id="UP000297407"/>
    </source>
</evidence>
<feature type="compositionally biased region" description="Basic and acidic residues" evidence="1">
    <location>
        <begin position="104"/>
        <end position="125"/>
    </location>
</feature>
<dbReference type="AlphaFoldDB" id="A0A4Z0L9C8"/>
<proteinExistence type="predicted"/>
<organism evidence="2 3">
    <name type="scientific">Flavobacterium humi</name>
    <dbReference type="NCBI Taxonomy" id="2562683"/>
    <lineage>
        <taxon>Bacteria</taxon>
        <taxon>Pseudomonadati</taxon>
        <taxon>Bacteroidota</taxon>
        <taxon>Flavobacteriia</taxon>
        <taxon>Flavobacteriales</taxon>
        <taxon>Flavobacteriaceae</taxon>
        <taxon>Flavobacterium</taxon>
    </lineage>
</organism>
<dbReference type="OrthoDB" id="1443487at2"/>
<dbReference type="EMBL" id="SRLH01000002">
    <property type="protein sequence ID" value="TGD59144.1"/>
    <property type="molecule type" value="Genomic_DNA"/>
</dbReference>
<comment type="caution">
    <text evidence="2">The sequence shown here is derived from an EMBL/GenBank/DDBJ whole genome shotgun (WGS) entry which is preliminary data.</text>
</comment>
<dbReference type="RefSeq" id="WP_135525454.1">
    <property type="nucleotide sequence ID" value="NZ_SRLH01000002.1"/>
</dbReference>
<gene>
    <name evidence="2" type="ORF">E4635_04640</name>
</gene>
<name>A0A4Z0L9C8_9FLAO</name>
<feature type="region of interest" description="Disordered" evidence="1">
    <location>
        <begin position="103"/>
        <end position="125"/>
    </location>
</feature>
<evidence type="ECO:0000313" key="2">
    <source>
        <dbReference type="EMBL" id="TGD59144.1"/>
    </source>
</evidence>
<accession>A0A4Z0L9C8</accession>
<sequence>MKTTDKKEALRNKIIFLQNKQAEDLQSLKEQFHLTYNSFKPLNLLKNTLSEASSSSEMKKDLLMGALNLTTGYLSHKITDIGNNPIQKILGNALNFVLKKFAGKKQDSKETDEHQPVVPPPEKDY</sequence>